<dbReference type="Proteomes" id="UP001190700">
    <property type="component" value="Unassembled WGS sequence"/>
</dbReference>
<evidence type="ECO:0000256" key="3">
    <source>
        <dbReference type="ARBA" id="ARBA00023015"/>
    </source>
</evidence>
<protein>
    <recommendedName>
        <fullName evidence="6">Mediator of RNA polymerase II transcription subunit 10</fullName>
    </recommendedName>
    <alternativeName>
        <fullName evidence="6">Mediator complex subunit 10</fullName>
    </alternativeName>
</protein>
<dbReference type="Pfam" id="PF09748">
    <property type="entry name" value="Med10"/>
    <property type="match status" value="1"/>
</dbReference>
<gene>
    <name evidence="6" type="primary">MED10</name>
    <name evidence="7" type="ORF">CYMTET_8526</name>
</gene>
<keyword evidence="4 6" id="KW-0804">Transcription</keyword>
<comment type="caution">
    <text evidence="7">The sequence shown here is derived from an EMBL/GenBank/DDBJ whole genome shotgun (WGS) entry which is preliminary data.</text>
</comment>
<dbReference type="GO" id="GO:0016592">
    <property type="term" value="C:mediator complex"/>
    <property type="evidence" value="ECO:0007669"/>
    <property type="project" value="InterPro"/>
</dbReference>
<name>A0AAE0GTM3_9CHLO</name>
<evidence type="ECO:0000256" key="2">
    <source>
        <dbReference type="ARBA" id="ARBA00005389"/>
    </source>
</evidence>
<proteinExistence type="inferred from homology"/>
<dbReference type="InterPro" id="IPR019145">
    <property type="entry name" value="Mediator_Med10"/>
</dbReference>
<accession>A0AAE0GTM3</accession>
<evidence type="ECO:0000256" key="4">
    <source>
        <dbReference type="ARBA" id="ARBA00023163"/>
    </source>
</evidence>
<reference evidence="7 8" key="1">
    <citation type="journal article" date="2015" name="Genome Biol. Evol.">
        <title>Comparative Genomics of a Bacterivorous Green Alga Reveals Evolutionary Causalities and Consequences of Phago-Mixotrophic Mode of Nutrition.</title>
        <authorList>
            <person name="Burns J.A."/>
            <person name="Paasch A."/>
            <person name="Narechania A."/>
            <person name="Kim E."/>
        </authorList>
    </citation>
    <scope>NUCLEOTIDE SEQUENCE [LARGE SCALE GENOMIC DNA]</scope>
    <source>
        <strain evidence="7 8">PLY_AMNH</strain>
    </source>
</reference>
<comment type="similarity">
    <text evidence="2 6">Belongs to the Mediator complex subunit 10 family.</text>
</comment>
<comment type="subcellular location">
    <subcellularLocation>
        <location evidence="1 6">Nucleus</location>
    </subcellularLocation>
</comment>
<keyword evidence="6" id="KW-0010">Activator</keyword>
<evidence type="ECO:0000256" key="5">
    <source>
        <dbReference type="ARBA" id="ARBA00023242"/>
    </source>
</evidence>
<dbReference type="GO" id="GO:0006357">
    <property type="term" value="P:regulation of transcription by RNA polymerase II"/>
    <property type="evidence" value="ECO:0007669"/>
    <property type="project" value="InterPro"/>
</dbReference>
<evidence type="ECO:0000256" key="6">
    <source>
        <dbReference type="RuleBase" id="RU364146"/>
    </source>
</evidence>
<evidence type="ECO:0000256" key="1">
    <source>
        <dbReference type="ARBA" id="ARBA00004123"/>
    </source>
</evidence>
<comment type="subunit">
    <text evidence="6">Component of the Mediator complex.</text>
</comment>
<dbReference type="AlphaFoldDB" id="A0AAE0GTM3"/>
<comment type="function">
    <text evidence="6">Component of the Mediator complex, a coactivator involved in the regulated transcription of nearly all RNA polymerase II-dependent genes. Mediator functions as a bridge to convey information from gene-specific regulatory proteins to the basal RNA polymerase II transcription machinery. Mediator is recruited to promoters by direct interactions with regulatory proteins and serves as a scaffold for the assembly of a functional preinitiation complex with RNA polymerase II and the general transcription factors.</text>
</comment>
<keyword evidence="8" id="KW-1185">Reference proteome</keyword>
<evidence type="ECO:0000313" key="7">
    <source>
        <dbReference type="EMBL" id="KAK3283808.1"/>
    </source>
</evidence>
<organism evidence="7 8">
    <name type="scientific">Cymbomonas tetramitiformis</name>
    <dbReference type="NCBI Taxonomy" id="36881"/>
    <lineage>
        <taxon>Eukaryota</taxon>
        <taxon>Viridiplantae</taxon>
        <taxon>Chlorophyta</taxon>
        <taxon>Pyramimonadophyceae</taxon>
        <taxon>Pyramimonadales</taxon>
        <taxon>Pyramimonadaceae</taxon>
        <taxon>Cymbomonas</taxon>
    </lineage>
</organism>
<dbReference type="EMBL" id="LGRX02002649">
    <property type="protein sequence ID" value="KAK3283808.1"/>
    <property type="molecule type" value="Genomic_DNA"/>
</dbReference>
<dbReference type="GO" id="GO:0003712">
    <property type="term" value="F:transcription coregulator activity"/>
    <property type="evidence" value="ECO:0007669"/>
    <property type="project" value="InterPro"/>
</dbReference>
<keyword evidence="5 6" id="KW-0539">Nucleus</keyword>
<evidence type="ECO:0000313" key="8">
    <source>
        <dbReference type="Proteomes" id="UP001190700"/>
    </source>
</evidence>
<sequence>MEPTPNDDVDLKKLEESITGALWNIHILEQTVQDFAQEAQPKLFERVNLLVDSLAALKRGATETSLEIPVELLRMLDEGVNPDLLTLSRFEKCLERNQATKGKLTVIEGFHDKLLEEAKEAFPEEVWKEP</sequence>
<keyword evidence="3 6" id="KW-0805">Transcription regulation</keyword>